<dbReference type="Pfam" id="PF14206">
    <property type="entry name" value="Cys_rich_CPCC"/>
    <property type="match status" value="1"/>
</dbReference>
<dbReference type="eggNOG" id="ENOG5032ZW6">
    <property type="taxonomic scope" value="Bacteria"/>
</dbReference>
<dbReference type="HOGENOM" id="CLU_161873_1_0_6"/>
<dbReference type="RefSeq" id="WP_002685255.1">
    <property type="nucleotide sequence ID" value="NZ_JH600070.1"/>
</dbReference>
<organism evidence="2 3">
    <name type="scientific">Beggiatoa alba B18LD</name>
    <dbReference type="NCBI Taxonomy" id="395493"/>
    <lineage>
        <taxon>Bacteria</taxon>
        <taxon>Pseudomonadati</taxon>
        <taxon>Pseudomonadota</taxon>
        <taxon>Gammaproteobacteria</taxon>
        <taxon>Thiotrichales</taxon>
        <taxon>Thiotrichaceae</taxon>
        <taxon>Beggiatoa</taxon>
    </lineage>
</organism>
<accession>I3CFI9</accession>
<proteinExistence type="predicted"/>
<evidence type="ECO:0000313" key="3">
    <source>
        <dbReference type="Proteomes" id="UP000005744"/>
    </source>
</evidence>
<gene>
    <name evidence="2" type="ORF">BegalDRAFT_1495</name>
</gene>
<evidence type="ECO:0000259" key="1">
    <source>
        <dbReference type="Pfam" id="PF14206"/>
    </source>
</evidence>
<dbReference type="EMBL" id="JH600070">
    <property type="protein sequence ID" value="EIJ42382.1"/>
    <property type="molecule type" value="Genomic_DNA"/>
</dbReference>
<dbReference type="OrthoDB" id="1456570at2"/>
<protein>
    <recommendedName>
        <fullName evidence="1">Cysteine-rich CPCC domain-containing protein</fullName>
    </recommendedName>
</protein>
<dbReference type="AlphaFoldDB" id="I3CFI9"/>
<name>I3CFI9_9GAMM</name>
<reference evidence="2 3" key="1">
    <citation type="submission" date="2011-11" db="EMBL/GenBank/DDBJ databases">
        <title>Improved High-Quality Draft sequence of Beggiatoa alba B18lD.</title>
        <authorList>
            <consortium name="US DOE Joint Genome Institute"/>
            <person name="Lucas S."/>
            <person name="Han J."/>
            <person name="Lapidus A."/>
            <person name="Cheng J.-F."/>
            <person name="Goodwin L."/>
            <person name="Pitluck S."/>
            <person name="Peters L."/>
            <person name="Mikhailova N."/>
            <person name="Held B."/>
            <person name="Detter J.C."/>
            <person name="Han C."/>
            <person name="Tapia R."/>
            <person name="Land M."/>
            <person name="Hauser L."/>
            <person name="Kyrpides N."/>
            <person name="Ivanova N."/>
            <person name="Pagani I."/>
            <person name="Samuel K."/>
            <person name="Teske A."/>
            <person name="Mueller J."/>
            <person name="Woyke T."/>
        </authorList>
    </citation>
    <scope>NUCLEOTIDE SEQUENCE [LARGE SCALE GENOMIC DNA]</scope>
    <source>
        <strain evidence="2 3">B18LD</strain>
    </source>
</reference>
<evidence type="ECO:0000313" key="2">
    <source>
        <dbReference type="EMBL" id="EIJ42382.1"/>
    </source>
</evidence>
<feature type="domain" description="Cysteine-rich CPCC" evidence="1">
    <location>
        <begin position="3"/>
        <end position="78"/>
    </location>
</feature>
<keyword evidence="3" id="KW-1185">Reference proteome</keyword>
<dbReference type="InterPro" id="IPR025983">
    <property type="entry name" value="Cys_rich_CPCC"/>
</dbReference>
<dbReference type="Proteomes" id="UP000005744">
    <property type="component" value="Unassembled WGS sequence"/>
</dbReference>
<sequence length="84" mass="9403">MNYACPCCGYLTFDEKPCGSFEICPVCYWEDDNIQNDNPTRKGGANGVCLNEAKKNFAKFGAIKVEFVKTVRKPLPEESSRSID</sequence>